<dbReference type="EMBL" id="PQXM01000438">
    <property type="protein sequence ID" value="TGO72566.1"/>
    <property type="molecule type" value="Genomic_DNA"/>
</dbReference>
<dbReference type="AlphaFoldDB" id="A0A4Z1JGF9"/>
<sequence length="129" mass="14334">MALTLAPLAYLSYGSKKLPLYARNGSKRNTYVVIVDENIQTSTPTCDSKLACHLNHSRTRKKVVSACRASRIREASHLGHDLYNYTSKGLRSTKREERKCFGAEIFIGGYQLANTPRSSVSFGRHVIGA</sequence>
<evidence type="ECO:0000313" key="1">
    <source>
        <dbReference type="EMBL" id="TGO72566.1"/>
    </source>
</evidence>
<name>A0A4Z1JGF9_9HELO</name>
<reference evidence="1 2" key="1">
    <citation type="submission" date="2017-12" db="EMBL/GenBank/DDBJ databases">
        <title>Comparative genomics of Botrytis spp.</title>
        <authorList>
            <person name="Valero-Jimenez C.A."/>
            <person name="Tapia P."/>
            <person name="Veloso J."/>
            <person name="Silva-Moreno E."/>
            <person name="Staats M."/>
            <person name="Valdes J.H."/>
            <person name="Van Kan J.A.L."/>
        </authorList>
    </citation>
    <scope>NUCLEOTIDE SEQUENCE [LARGE SCALE GENOMIC DNA]</scope>
    <source>
        <strain evidence="1 2">Be9601</strain>
    </source>
</reference>
<comment type="caution">
    <text evidence="1">The sequence shown here is derived from an EMBL/GenBank/DDBJ whole genome shotgun (WGS) entry which is preliminary data.</text>
</comment>
<proteinExistence type="predicted"/>
<accession>A0A4Z1JGF9</accession>
<organism evidence="1 2">
    <name type="scientific">Botrytis elliptica</name>
    <dbReference type="NCBI Taxonomy" id="278938"/>
    <lineage>
        <taxon>Eukaryota</taxon>
        <taxon>Fungi</taxon>
        <taxon>Dikarya</taxon>
        <taxon>Ascomycota</taxon>
        <taxon>Pezizomycotina</taxon>
        <taxon>Leotiomycetes</taxon>
        <taxon>Helotiales</taxon>
        <taxon>Sclerotiniaceae</taxon>
        <taxon>Botrytis</taxon>
    </lineage>
</organism>
<gene>
    <name evidence="1" type="ORF">BELL_0440g00020</name>
</gene>
<evidence type="ECO:0000313" key="2">
    <source>
        <dbReference type="Proteomes" id="UP000297229"/>
    </source>
</evidence>
<dbReference type="Proteomes" id="UP000297229">
    <property type="component" value="Unassembled WGS sequence"/>
</dbReference>
<protein>
    <submittedName>
        <fullName evidence="1">Uncharacterized protein</fullName>
    </submittedName>
</protein>
<keyword evidence="2" id="KW-1185">Reference proteome</keyword>